<dbReference type="AlphaFoldDB" id="A0A2G5CF82"/>
<dbReference type="EMBL" id="KZ305075">
    <property type="protein sequence ID" value="PIA29909.1"/>
    <property type="molecule type" value="Genomic_DNA"/>
</dbReference>
<organism evidence="1 2">
    <name type="scientific">Aquilegia coerulea</name>
    <name type="common">Rocky mountain columbine</name>
    <dbReference type="NCBI Taxonomy" id="218851"/>
    <lineage>
        <taxon>Eukaryota</taxon>
        <taxon>Viridiplantae</taxon>
        <taxon>Streptophyta</taxon>
        <taxon>Embryophyta</taxon>
        <taxon>Tracheophyta</taxon>
        <taxon>Spermatophyta</taxon>
        <taxon>Magnoliopsida</taxon>
        <taxon>Ranunculales</taxon>
        <taxon>Ranunculaceae</taxon>
        <taxon>Thalictroideae</taxon>
        <taxon>Aquilegia</taxon>
    </lineage>
</organism>
<name>A0A2G5CF82_AQUCA</name>
<protein>
    <submittedName>
        <fullName evidence="1">Uncharacterized protein</fullName>
    </submittedName>
</protein>
<gene>
    <name evidence="1" type="ORF">AQUCO_05800174v1</name>
</gene>
<dbReference type="InParanoid" id="A0A2G5CF82"/>
<evidence type="ECO:0000313" key="2">
    <source>
        <dbReference type="Proteomes" id="UP000230069"/>
    </source>
</evidence>
<keyword evidence="2" id="KW-1185">Reference proteome</keyword>
<accession>A0A2G5CF82</accession>
<sequence length="68" mass="8022">MSPLQICIFMFTKTSITKMFKGFCVCQNLGTCHHKNIQRVSCLSKLWNFDRFQVKAIPFCKINWELCN</sequence>
<reference evidence="1 2" key="1">
    <citation type="submission" date="2017-09" db="EMBL/GenBank/DDBJ databases">
        <title>WGS assembly of Aquilegia coerulea Goldsmith.</title>
        <authorList>
            <person name="Hodges S."/>
            <person name="Kramer E."/>
            <person name="Nordborg M."/>
            <person name="Tomkins J."/>
            <person name="Borevitz J."/>
            <person name="Derieg N."/>
            <person name="Yan J."/>
            <person name="Mihaltcheva S."/>
            <person name="Hayes R.D."/>
            <person name="Rokhsar D."/>
        </authorList>
    </citation>
    <scope>NUCLEOTIDE SEQUENCE [LARGE SCALE GENOMIC DNA]</scope>
    <source>
        <strain evidence="2">cv. Goldsmith</strain>
    </source>
</reference>
<dbReference type="Proteomes" id="UP000230069">
    <property type="component" value="Unassembled WGS sequence"/>
</dbReference>
<evidence type="ECO:0000313" key="1">
    <source>
        <dbReference type="EMBL" id="PIA29909.1"/>
    </source>
</evidence>
<proteinExistence type="predicted"/>